<organism evidence="2">
    <name type="scientific">marine sediment metagenome</name>
    <dbReference type="NCBI Taxonomy" id="412755"/>
    <lineage>
        <taxon>unclassified sequences</taxon>
        <taxon>metagenomes</taxon>
        <taxon>ecological metagenomes</taxon>
    </lineage>
</organism>
<protein>
    <submittedName>
        <fullName evidence="2">Uncharacterized protein</fullName>
    </submittedName>
</protein>
<name>X1JYX3_9ZZZZ</name>
<comment type="caution">
    <text evidence="2">The sequence shown here is derived from an EMBL/GenBank/DDBJ whole genome shotgun (WGS) entry which is preliminary data.</text>
</comment>
<dbReference type="AlphaFoldDB" id="X1JYX3"/>
<feature type="region of interest" description="Disordered" evidence="1">
    <location>
        <begin position="1"/>
        <end position="21"/>
    </location>
</feature>
<gene>
    <name evidence="2" type="ORF">S03H2_65034</name>
</gene>
<feature type="non-terminal residue" evidence="2">
    <location>
        <position position="57"/>
    </location>
</feature>
<reference evidence="2" key="1">
    <citation type="journal article" date="2014" name="Front. Microbiol.">
        <title>High frequency of phylogenetically diverse reductive dehalogenase-homologous genes in deep subseafloor sedimentary metagenomes.</title>
        <authorList>
            <person name="Kawai M."/>
            <person name="Futagami T."/>
            <person name="Toyoda A."/>
            <person name="Takaki Y."/>
            <person name="Nishi S."/>
            <person name="Hori S."/>
            <person name="Arai W."/>
            <person name="Tsubouchi T."/>
            <person name="Morono Y."/>
            <person name="Uchiyama I."/>
            <person name="Ito T."/>
            <person name="Fujiyama A."/>
            <person name="Inagaki F."/>
            <person name="Takami H."/>
        </authorList>
    </citation>
    <scope>NUCLEOTIDE SEQUENCE</scope>
    <source>
        <strain evidence="2">Expedition CK06-06</strain>
    </source>
</reference>
<sequence length="57" mass="6230">MPIENDQTKWRGIRPTPDMGDIPVAVVRPADTISDLQAINDILALSNVEVGKNTTIE</sequence>
<accession>X1JYX3</accession>
<dbReference type="EMBL" id="BARU01042308">
    <property type="protein sequence ID" value="GAH83449.1"/>
    <property type="molecule type" value="Genomic_DNA"/>
</dbReference>
<evidence type="ECO:0000256" key="1">
    <source>
        <dbReference type="SAM" id="MobiDB-lite"/>
    </source>
</evidence>
<evidence type="ECO:0000313" key="2">
    <source>
        <dbReference type="EMBL" id="GAH83449.1"/>
    </source>
</evidence>
<proteinExistence type="predicted"/>